<name>A0A5J4RKR7_9ZZZZ</name>
<gene>
    <name evidence="1" type="ORF">EZS27_017186</name>
</gene>
<dbReference type="AlphaFoldDB" id="A0A5J4RKR7"/>
<sequence length="371" mass="41464">MNKSLQIPPKSPTMVMSPEKLIESLKSLLGTPFHLTGKPRTDGSTLRKLVASALQSSGISPEAEPGSFEIIPPKKKGVPKMIREMVDTYIVTTGNSYNLQVWNRYPNSHSVLVKYSNGETIRSKDIRLIFVKIGTTTEKTDSIVILTSDYIENKFGIFGKPTIKHQLLILPKQREMIINSEDSILSLPDTKNLTYRICHTYKSTPVNMLKEPDFQDLFSIGLLKDMVAKKLIGKTLEANDTKNRGQALERLVLQLLGYSEDNLASLAGGYPDIPNQLLEVKVQDSPTVDLGKYSPETEELVFENSNITTGDIRYLIALTNPQTSIIEGIVLVPGEKLGVIFTYVSDTSFKCQRSIPMNFFEEQKDKCVFNP</sequence>
<proteinExistence type="predicted"/>
<dbReference type="EMBL" id="SNRY01000991">
    <property type="protein sequence ID" value="KAA6334497.1"/>
    <property type="molecule type" value="Genomic_DNA"/>
</dbReference>
<organism evidence="1">
    <name type="scientific">termite gut metagenome</name>
    <dbReference type="NCBI Taxonomy" id="433724"/>
    <lineage>
        <taxon>unclassified sequences</taxon>
        <taxon>metagenomes</taxon>
        <taxon>organismal metagenomes</taxon>
    </lineage>
</organism>
<protein>
    <submittedName>
        <fullName evidence="1">Uncharacterized protein</fullName>
    </submittedName>
</protein>
<reference evidence="1" key="1">
    <citation type="submission" date="2019-03" db="EMBL/GenBank/DDBJ databases">
        <title>Single cell metagenomics reveals metabolic interactions within the superorganism composed of flagellate Streblomastix strix and complex community of Bacteroidetes bacteria on its surface.</title>
        <authorList>
            <person name="Treitli S.C."/>
            <person name="Kolisko M."/>
            <person name="Husnik F."/>
            <person name="Keeling P."/>
            <person name="Hampl V."/>
        </authorList>
    </citation>
    <scope>NUCLEOTIDE SEQUENCE</scope>
    <source>
        <strain evidence="1">STM</strain>
    </source>
</reference>
<evidence type="ECO:0000313" key="1">
    <source>
        <dbReference type="EMBL" id="KAA6334497.1"/>
    </source>
</evidence>
<accession>A0A5J4RKR7</accession>
<comment type="caution">
    <text evidence="1">The sequence shown here is derived from an EMBL/GenBank/DDBJ whole genome shotgun (WGS) entry which is preliminary data.</text>
</comment>